<reference evidence="5" key="1">
    <citation type="journal article" date="2020" name="Fungal Divers.">
        <title>Resolving the Mortierellaceae phylogeny through synthesis of multi-gene phylogenetics and phylogenomics.</title>
        <authorList>
            <person name="Vandepol N."/>
            <person name="Liber J."/>
            <person name="Desiro A."/>
            <person name="Na H."/>
            <person name="Kennedy M."/>
            <person name="Barry K."/>
            <person name="Grigoriev I.V."/>
            <person name="Miller A.N."/>
            <person name="O'Donnell K."/>
            <person name="Stajich J.E."/>
            <person name="Bonito G."/>
        </authorList>
    </citation>
    <scope>NUCLEOTIDE SEQUENCE</scope>
    <source>
        <strain evidence="5">CK1249</strain>
    </source>
</reference>
<dbReference type="SUPFAM" id="SSF51735">
    <property type="entry name" value="NAD(P)-binding Rossmann-fold domains"/>
    <property type="match status" value="2"/>
</dbReference>
<dbReference type="FunFam" id="3.40.50.720:FF:000084">
    <property type="entry name" value="Short-chain dehydrogenase reductase"/>
    <property type="match status" value="1"/>
</dbReference>
<comment type="caution">
    <text evidence="5">The sequence shown here is derived from an EMBL/GenBank/DDBJ whole genome shotgun (WGS) entry which is preliminary data.</text>
</comment>
<dbReference type="PANTHER" id="PTHR43639">
    <property type="entry name" value="OXIDOREDUCTASE, SHORT-CHAIN DEHYDROGENASE/REDUCTASE FAMILY (AFU_ORTHOLOGUE AFUA_5G02870)"/>
    <property type="match status" value="1"/>
</dbReference>
<protein>
    <submittedName>
        <fullName evidence="5">Uncharacterized protein</fullName>
    </submittedName>
</protein>
<comment type="similarity">
    <text evidence="1 4">Belongs to the short-chain dehydrogenases/reductases (SDR) family.</text>
</comment>
<sequence length="421" mass="44762">MTNSRRVAVVTGASRGIGRGIALRLAKDGFNVVVNYQSSAAKAQEVVDEIAALHSTQSNKNHTQVRAIAVQGDAGKVADGKRLLDETIAAFGRVDVLILNAAFFGGGSIRDVTEESFAASIDTNVKGPLFFSKLAQPYLEKAQQEAHAVKDGGSPLGGSRIINISSIVATMNHVRESNLVYAITKGALNQLTRVLARDENFGAKGITVNGVAPGPVDTDILRSAPQSLLQPMIEMTPEKRLGEVEDVADVVSFLASNESRWVNGQTITVAGANMTDSRRVAIVTGASRGIGRGIAIRLAKDGFNVVVNYQFNAAKAQDVVDEIAALPFTQFSKNHMQVRAIAVQADAGKIADGKQLLDETIAAFGRVDVLVLNAAFFDGGSIRDVTEESFTASIDTNLKGPLFFSKLAQPYLEKAQQEAHA</sequence>
<keyword evidence="2" id="KW-0521">NADP</keyword>
<organism evidence="5 6">
    <name type="scientific">Mortierella alpina</name>
    <name type="common">Oleaginous fungus</name>
    <name type="synonym">Mortierella renispora</name>
    <dbReference type="NCBI Taxonomy" id="64518"/>
    <lineage>
        <taxon>Eukaryota</taxon>
        <taxon>Fungi</taxon>
        <taxon>Fungi incertae sedis</taxon>
        <taxon>Mucoromycota</taxon>
        <taxon>Mortierellomycotina</taxon>
        <taxon>Mortierellomycetes</taxon>
        <taxon>Mortierellales</taxon>
        <taxon>Mortierellaceae</taxon>
        <taxon>Mortierella</taxon>
    </lineage>
</organism>
<dbReference type="Gene3D" id="3.40.50.720">
    <property type="entry name" value="NAD(P)-binding Rossmann-like Domain"/>
    <property type="match status" value="2"/>
</dbReference>
<keyword evidence="3" id="KW-0560">Oxidoreductase</keyword>
<dbReference type="EMBL" id="JAAAHY010000796">
    <property type="protein sequence ID" value="KAF9957134.1"/>
    <property type="molecule type" value="Genomic_DNA"/>
</dbReference>
<evidence type="ECO:0000313" key="6">
    <source>
        <dbReference type="Proteomes" id="UP000738359"/>
    </source>
</evidence>
<feature type="non-terminal residue" evidence="5">
    <location>
        <position position="421"/>
    </location>
</feature>
<dbReference type="PRINTS" id="PR00081">
    <property type="entry name" value="GDHRDH"/>
</dbReference>
<dbReference type="InterPro" id="IPR036291">
    <property type="entry name" value="NAD(P)-bd_dom_sf"/>
</dbReference>
<dbReference type="PROSITE" id="PS00061">
    <property type="entry name" value="ADH_SHORT"/>
    <property type="match status" value="1"/>
</dbReference>
<evidence type="ECO:0000256" key="4">
    <source>
        <dbReference type="RuleBase" id="RU000363"/>
    </source>
</evidence>
<evidence type="ECO:0000313" key="5">
    <source>
        <dbReference type="EMBL" id="KAF9957134.1"/>
    </source>
</evidence>
<evidence type="ECO:0000256" key="1">
    <source>
        <dbReference type="ARBA" id="ARBA00006484"/>
    </source>
</evidence>
<dbReference type="OrthoDB" id="4131217at2759"/>
<gene>
    <name evidence="5" type="ORF">BGZ70_009614</name>
</gene>
<dbReference type="PRINTS" id="PR00080">
    <property type="entry name" value="SDRFAMILY"/>
</dbReference>
<dbReference type="InterPro" id="IPR002347">
    <property type="entry name" value="SDR_fam"/>
</dbReference>
<dbReference type="PANTHER" id="PTHR43639:SF1">
    <property type="entry name" value="SHORT-CHAIN DEHYDROGENASE_REDUCTASE FAMILY PROTEIN"/>
    <property type="match status" value="1"/>
</dbReference>
<evidence type="ECO:0000256" key="3">
    <source>
        <dbReference type="ARBA" id="ARBA00023002"/>
    </source>
</evidence>
<dbReference type="InterPro" id="IPR020904">
    <property type="entry name" value="Sc_DH/Rdtase_CS"/>
</dbReference>
<dbReference type="Pfam" id="PF00106">
    <property type="entry name" value="adh_short"/>
    <property type="match status" value="1"/>
</dbReference>
<dbReference type="Proteomes" id="UP000738359">
    <property type="component" value="Unassembled WGS sequence"/>
</dbReference>
<dbReference type="AlphaFoldDB" id="A0A9P6M0H7"/>
<proteinExistence type="inferred from homology"/>
<name>A0A9P6M0H7_MORAP</name>
<dbReference type="GO" id="GO:0016491">
    <property type="term" value="F:oxidoreductase activity"/>
    <property type="evidence" value="ECO:0007669"/>
    <property type="project" value="UniProtKB-KW"/>
</dbReference>
<evidence type="ECO:0000256" key="2">
    <source>
        <dbReference type="ARBA" id="ARBA00022857"/>
    </source>
</evidence>
<dbReference type="Pfam" id="PF13561">
    <property type="entry name" value="adh_short_C2"/>
    <property type="match status" value="1"/>
</dbReference>
<accession>A0A9P6M0H7</accession>
<keyword evidence="6" id="KW-1185">Reference proteome</keyword>